<protein>
    <submittedName>
        <fullName evidence="2">Uncharacterized protein</fullName>
    </submittedName>
</protein>
<gene>
    <name evidence="2" type="ORF">EDD18DRAFT_1113894</name>
</gene>
<evidence type="ECO:0000313" key="3">
    <source>
        <dbReference type="Proteomes" id="UP001175228"/>
    </source>
</evidence>
<evidence type="ECO:0000256" key="1">
    <source>
        <dbReference type="SAM" id="MobiDB-lite"/>
    </source>
</evidence>
<feature type="compositionally biased region" description="Acidic residues" evidence="1">
    <location>
        <begin position="78"/>
        <end position="87"/>
    </location>
</feature>
<proteinExistence type="predicted"/>
<evidence type="ECO:0000313" key="2">
    <source>
        <dbReference type="EMBL" id="KAK0479357.1"/>
    </source>
</evidence>
<keyword evidence="3" id="KW-1185">Reference proteome</keyword>
<feature type="region of interest" description="Disordered" evidence="1">
    <location>
        <begin position="62"/>
        <end position="116"/>
    </location>
</feature>
<sequence length="408" mass="44861">MLTQWEICQNNCKLAGVTKAVFHKLEYSIIKVVSVINSEWVRKLKFAYNELGHHGVHAYGVKITPIPNDPDSSSKDDESAEVEESDSEEKAGEPANEDKADAVGSKSESRASPAVPTAGMSQILPLSNVHPHVFAELSQAQYYWLEHYAYILGTNLIPHFTTPSKLLARKLSLEQQMLDTTPAQLPLLPTKPIISPSSQVAPALIPKPTKGVPFVDLTTQVPPSAPSSASLEVKGSKVDLLFIPDPNSPLHRKSMPIFKTGPPVLAKRLPDKSKKVVILQTVNVTPLSVTPAANFVWPDVSNLIDFQEEALPPPPIIEPRNVDNDDRSLSLPQDEEIMSLEPVVNQPEHDGALSPPPHKYTLACRQKFVDPLKEIDDTTPPILIARPSHLEESLEDLCHSHCTRRSPP</sequence>
<organism evidence="2 3">
    <name type="scientific">Armillaria luteobubalina</name>
    <dbReference type="NCBI Taxonomy" id="153913"/>
    <lineage>
        <taxon>Eukaryota</taxon>
        <taxon>Fungi</taxon>
        <taxon>Dikarya</taxon>
        <taxon>Basidiomycota</taxon>
        <taxon>Agaricomycotina</taxon>
        <taxon>Agaricomycetes</taxon>
        <taxon>Agaricomycetidae</taxon>
        <taxon>Agaricales</taxon>
        <taxon>Marasmiineae</taxon>
        <taxon>Physalacriaceae</taxon>
        <taxon>Armillaria</taxon>
    </lineage>
</organism>
<feature type="compositionally biased region" description="Basic and acidic residues" evidence="1">
    <location>
        <begin position="88"/>
        <end position="101"/>
    </location>
</feature>
<reference evidence="2" key="1">
    <citation type="submission" date="2023-06" db="EMBL/GenBank/DDBJ databases">
        <authorList>
            <consortium name="Lawrence Berkeley National Laboratory"/>
            <person name="Ahrendt S."/>
            <person name="Sahu N."/>
            <person name="Indic B."/>
            <person name="Wong-Bajracharya J."/>
            <person name="Merenyi Z."/>
            <person name="Ke H.-M."/>
            <person name="Monk M."/>
            <person name="Kocsube S."/>
            <person name="Drula E."/>
            <person name="Lipzen A."/>
            <person name="Balint B."/>
            <person name="Henrissat B."/>
            <person name="Andreopoulos B."/>
            <person name="Martin F.M."/>
            <person name="Harder C.B."/>
            <person name="Rigling D."/>
            <person name="Ford K.L."/>
            <person name="Foster G.D."/>
            <person name="Pangilinan J."/>
            <person name="Papanicolaou A."/>
            <person name="Barry K."/>
            <person name="LaButti K."/>
            <person name="Viragh M."/>
            <person name="Koriabine M."/>
            <person name="Yan M."/>
            <person name="Riley R."/>
            <person name="Champramary S."/>
            <person name="Plett K.L."/>
            <person name="Tsai I.J."/>
            <person name="Slot J."/>
            <person name="Sipos G."/>
            <person name="Plett J."/>
            <person name="Nagy L.G."/>
            <person name="Grigoriev I.V."/>
        </authorList>
    </citation>
    <scope>NUCLEOTIDE SEQUENCE</scope>
    <source>
        <strain evidence="2">HWK02</strain>
    </source>
</reference>
<dbReference type="EMBL" id="JAUEPU010000090">
    <property type="protein sequence ID" value="KAK0479357.1"/>
    <property type="molecule type" value="Genomic_DNA"/>
</dbReference>
<comment type="caution">
    <text evidence="2">The sequence shown here is derived from an EMBL/GenBank/DDBJ whole genome shotgun (WGS) entry which is preliminary data.</text>
</comment>
<dbReference type="Proteomes" id="UP001175228">
    <property type="component" value="Unassembled WGS sequence"/>
</dbReference>
<name>A0AA39P850_9AGAR</name>
<dbReference type="AlphaFoldDB" id="A0AA39P850"/>
<accession>A0AA39P850</accession>